<proteinExistence type="predicted"/>
<dbReference type="EMBL" id="GL377624">
    <property type="protein sequence ID" value="EFJ15205.1"/>
    <property type="molecule type" value="Genomic_DNA"/>
</dbReference>
<gene>
    <name evidence="1" type="ORF">SELMODRAFT_423040</name>
</gene>
<name>D8SKD3_SELML</name>
<organism evidence="2">
    <name type="scientific">Selaginella moellendorffii</name>
    <name type="common">Spikemoss</name>
    <dbReference type="NCBI Taxonomy" id="88036"/>
    <lineage>
        <taxon>Eukaryota</taxon>
        <taxon>Viridiplantae</taxon>
        <taxon>Streptophyta</taxon>
        <taxon>Embryophyta</taxon>
        <taxon>Tracheophyta</taxon>
        <taxon>Lycopodiopsida</taxon>
        <taxon>Selaginellales</taxon>
        <taxon>Selaginellaceae</taxon>
        <taxon>Selaginella</taxon>
    </lineage>
</organism>
<protein>
    <submittedName>
        <fullName evidence="1">Uncharacterized protein</fullName>
    </submittedName>
</protein>
<sequence length="205" mass="23214">MASAIQVCIHRASDKGTFRILFLHAKLQVVVNRILLEGNRDMVKHMLQLCLTGVKLKAASSLEIQECLKGYVYMQGTPAGIRTWRSRSFLIFPGAIGDNSLLQMEVEVKGVVIISLITCIDSIISSMFKVLFKKLNQQEPVRDLARTKKKENPDQCARRKRIITVAFDPKFIIEESNRDASRYGSPKKVIYRFTKKIPADSVLKS</sequence>
<dbReference type="Gramene" id="EFJ15205">
    <property type="protein sequence ID" value="EFJ15205"/>
    <property type="gene ID" value="SELMODRAFT_423040"/>
</dbReference>
<dbReference type="KEGG" id="smo:SELMODRAFT_423040"/>
<evidence type="ECO:0000313" key="2">
    <source>
        <dbReference type="Proteomes" id="UP000001514"/>
    </source>
</evidence>
<evidence type="ECO:0000313" key="1">
    <source>
        <dbReference type="EMBL" id="EFJ15205.1"/>
    </source>
</evidence>
<accession>D8SKD3</accession>
<dbReference type="Proteomes" id="UP000001514">
    <property type="component" value="Unassembled WGS sequence"/>
</dbReference>
<dbReference type="InParanoid" id="D8SKD3"/>
<dbReference type="HOGENOM" id="CLU_1339510_0_0_1"/>
<dbReference type="AlphaFoldDB" id="D8SKD3"/>
<reference evidence="1 2" key="1">
    <citation type="journal article" date="2011" name="Science">
        <title>The Selaginella genome identifies genetic changes associated with the evolution of vascular plants.</title>
        <authorList>
            <person name="Banks J.A."/>
            <person name="Nishiyama T."/>
            <person name="Hasebe M."/>
            <person name="Bowman J.L."/>
            <person name="Gribskov M."/>
            <person name="dePamphilis C."/>
            <person name="Albert V.A."/>
            <person name="Aono N."/>
            <person name="Aoyama T."/>
            <person name="Ambrose B.A."/>
            <person name="Ashton N.W."/>
            <person name="Axtell M.J."/>
            <person name="Barker E."/>
            <person name="Barker M.S."/>
            <person name="Bennetzen J.L."/>
            <person name="Bonawitz N.D."/>
            <person name="Chapple C."/>
            <person name="Cheng C."/>
            <person name="Correa L.G."/>
            <person name="Dacre M."/>
            <person name="DeBarry J."/>
            <person name="Dreyer I."/>
            <person name="Elias M."/>
            <person name="Engstrom E.M."/>
            <person name="Estelle M."/>
            <person name="Feng L."/>
            <person name="Finet C."/>
            <person name="Floyd S.K."/>
            <person name="Frommer W.B."/>
            <person name="Fujita T."/>
            <person name="Gramzow L."/>
            <person name="Gutensohn M."/>
            <person name="Harholt J."/>
            <person name="Hattori M."/>
            <person name="Heyl A."/>
            <person name="Hirai T."/>
            <person name="Hiwatashi Y."/>
            <person name="Ishikawa M."/>
            <person name="Iwata M."/>
            <person name="Karol K.G."/>
            <person name="Koehler B."/>
            <person name="Kolukisaoglu U."/>
            <person name="Kubo M."/>
            <person name="Kurata T."/>
            <person name="Lalonde S."/>
            <person name="Li K."/>
            <person name="Li Y."/>
            <person name="Litt A."/>
            <person name="Lyons E."/>
            <person name="Manning G."/>
            <person name="Maruyama T."/>
            <person name="Michael T.P."/>
            <person name="Mikami K."/>
            <person name="Miyazaki S."/>
            <person name="Morinaga S."/>
            <person name="Murata T."/>
            <person name="Mueller-Roeber B."/>
            <person name="Nelson D.R."/>
            <person name="Obara M."/>
            <person name="Oguri Y."/>
            <person name="Olmstead R.G."/>
            <person name="Onodera N."/>
            <person name="Petersen B.L."/>
            <person name="Pils B."/>
            <person name="Prigge M."/>
            <person name="Rensing S.A."/>
            <person name="Riano-Pachon D.M."/>
            <person name="Roberts A.W."/>
            <person name="Sato Y."/>
            <person name="Scheller H.V."/>
            <person name="Schulz B."/>
            <person name="Schulz C."/>
            <person name="Shakirov E.V."/>
            <person name="Shibagaki N."/>
            <person name="Shinohara N."/>
            <person name="Shippen D.E."/>
            <person name="Soerensen I."/>
            <person name="Sotooka R."/>
            <person name="Sugimoto N."/>
            <person name="Sugita M."/>
            <person name="Sumikawa N."/>
            <person name="Tanurdzic M."/>
            <person name="Theissen G."/>
            <person name="Ulvskov P."/>
            <person name="Wakazuki S."/>
            <person name="Weng J.K."/>
            <person name="Willats W.W."/>
            <person name="Wipf D."/>
            <person name="Wolf P.G."/>
            <person name="Yang L."/>
            <person name="Zimmer A.D."/>
            <person name="Zhu Q."/>
            <person name="Mitros T."/>
            <person name="Hellsten U."/>
            <person name="Loque D."/>
            <person name="Otillar R."/>
            <person name="Salamov A."/>
            <person name="Schmutz J."/>
            <person name="Shapiro H."/>
            <person name="Lindquist E."/>
            <person name="Lucas S."/>
            <person name="Rokhsar D."/>
            <person name="Grigoriev I.V."/>
        </authorList>
    </citation>
    <scope>NUCLEOTIDE SEQUENCE [LARGE SCALE GENOMIC DNA]</scope>
</reference>
<keyword evidence="2" id="KW-1185">Reference proteome</keyword>